<feature type="domain" description="Protein kinase" evidence="10">
    <location>
        <begin position="127"/>
        <end position="349"/>
    </location>
</feature>
<keyword evidence="4" id="KW-0547">Nucleotide-binding</keyword>
<dbReference type="Proteomes" id="UP001296104">
    <property type="component" value="Unassembled WGS sequence"/>
</dbReference>
<dbReference type="PROSITE" id="PS50011">
    <property type="entry name" value="PROTEIN_KINASE_DOM"/>
    <property type="match status" value="1"/>
</dbReference>
<sequence>MDQQGFTFPAQISIRPLSMGQMLRAPQRDRHEPSRTFPPSACDEDIRVKTVRSSPAYSSTYMYQHRRQTAPYPRSTPSPSIETRQSGSYAHTRTSPRENYSHIDDRDDFTSTPSRPSSTLNTGKASYNIIKPLGEPSDINAGTYLIEDRLTEDLFVEKRLPLTTPFARERATAERNALFQIDGAGNSNNNIIKIYDSFYDGMADYSSLVLEHCDYGTLQDFIDRYIRERKQCPEAFAWRVLESISAALCICHHGIRDPAVPMSRLPEWNTLCHLDIRPENIFLTSSHQQGFYPRIVLGNFACVATPESCDSGLAEIVVVHQSGDSRWLPPEITPSSSPRPVQGRSTDIW</sequence>
<gene>
    <name evidence="11" type="ORF">LECACI_7A002242</name>
</gene>
<dbReference type="SMART" id="SM00220">
    <property type="entry name" value="S_TKc"/>
    <property type="match status" value="1"/>
</dbReference>
<evidence type="ECO:0000256" key="4">
    <source>
        <dbReference type="ARBA" id="ARBA00022741"/>
    </source>
</evidence>
<evidence type="ECO:0000256" key="2">
    <source>
        <dbReference type="ARBA" id="ARBA00022527"/>
    </source>
</evidence>
<keyword evidence="3" id="KW-0808">Transferase</keyword>
<name>A0AAI9E8P8_9PEZI</name>
<comment type="caution">
    <text evidence="11">The sequence shown here is derived from an EMBL/GenBank/DDBJ whole genome shotgun (WGS) entry which is preliminary data.</text>
</comment>
<reference evidence="11" key="1">
    <citation type="submission" date="2023-11" db="EMBL/GenBank/DDBJ databases">
        <authorList>
            <person name="Alioto T."/>
            <person name="Alioto T."/>
            <person name="Gomez Garrido J."/>
        </authorList>
    </citation>
    <scope>NUCLEOTIDE SEQUENCE</scope>
</reference>
<dbReference type="InterPro" id="IPR011009">
    <property type="entry name" value="Kinase-like_dom_sf"/>
</dbReference>
<dbReference type="AlphaFoldDB" id="A0AAI9E8P8"/>
<feature type="compositionally biased region" description="Polar residues" evidence="9">
    <location>
        <begin position="333"/>
        <end position="349"/>
    </location>
</feature>
<dbReference type="GO" id="GO:0004674">
    <property type="term" value="F:protein serine/threonine kinase activity"/>
    <property type="evidence" value="ECO:0007669"/>
    <property type="project" value="UniProtKB-KW"/>
</dbReference>
<keyword evidence="6" id="KW-0067">ATP-binding</keyword>
<dbReference type="PANTHER" id="PTHR43671">
    <property type="entry name" value="SERINE/THREONINE-PROTEIN KINASE NEK"/>
    <property type="match status" value="1"/>
</dbReference>
<keyword evidence="2" id="KW-0723">Serine/threonine-protein kinase</keyword>
<comment type="catalytic activity">
    <reaction evidence="7">
        <text>L-threonyl-[protein] + ATP = O-phospho-L-threonyl-[protein] + ADP + H(+)</text>
        <dbReference type="Rhea" id="RHEA:46608"/>
        <dbReference type="Rhea" id="RHEA-COMP:11060"/>
        <dbReference type="Rhea" id="RHEA-COMP:11605"/>
        <dbReference type="ChEBI" id="CHEBI:15378"/>
        <dbReference type="ChEBI" id="CHEBI:30013"/>
        <dbReference type="ChEBI" id="CHEBI:30616"/>
        <dbReference type="ChEBI" id="CHEBI:61977"/>
        <dbReference type="ChEBI" id="CHEBI:456216"/>
        <dbReference type="EC" id="2.7.11.1"/>
    </reaction>
</comment>
<evidence type="ECO:0000256" key="7">
    <source>
        <dbReference type="ARBA" id="ARBA00047899"/>
    </source>
</evidence>
<feature type="region of interest" description="Disordered" evidence="9">
    <location>
        <begin position="57"/>
        <end position="123"/>
    </location>
</feature>
<dbReference type="EC" id="2.7.11.1" evidence="1"/>
<keyword evidence="5" id="KW-0418">Kinase</keyword>
<keyword evidence="12" id="KW-1185">Reference proteome</keyword>
<evidence type="ECO:0000259" key="10">
    <source>
        <dbReference type="PROSITE" id="PS50011"/>
    </source>
</evidence>
<evidence type="ECO:0000313" key="11">
    <source>
        <dbReference type="EMBL" id="CAK3887040.1"/>
    </source>
</evidence>
<proteinExistence type="predicted"/>
<evidence type="ECO:0000256" key="5">
    <source>
        <dbReference type="ARBA" id="ARBA00022777"/>
    </source>
</evidence>
<feature type="compositionally biased region" description="Polar residues" evidence="9">
    <location>
        <begin position="75"/>
        <end position="93"/>
    </location>
</feature>
<dbReference type="InterPro" id="IPR000719">
    <property type="entry name" value="Prot_kinase_dom"/>
</dbReference>
<evidence type="ECO:0000256" key="3">
    <source>
        <dbReference type="ARBA" id="ARBA00022679"/>
    </source>
</evidence>
<feature type="compositionally biased region" description="Polar residues" evidence="9">
    <location>
        <begin position="110"/>
        <end position="123"/>
    </location>
</feature>
<feature type="compositionally biased region" description="Basic and acidic residues" evidence="9">
    <location>
        <begin position="95"/>
        <end position="109"/>
    </location>
</feature>
<dbReference type="EMBL" id="CAVMBE010000009">
    <property type="protein sequence ID" value="CAK3887040.1"/>
    <property type="molecule type" value="Genomic_DNA"/>
</dbReference>
<protein>
    <recommendedName>
        <fullName evidence="1">non-specific serine/threonine protein kinase</fullName>
        <ecNumber evidence="1">2.7.11.1</ecNumber>
    </recommendedName>
</protein>
<dbReference type="Pfam" id="PF00069">
    <property type="entry name" value="Pkinase"/>
    <property type="match status" value="1"/>
</dbReference>
<evidence type="ECO:0000256" key="8">
    <source>
        <dbReference type="ARBA" id="ARBA00048679"/>
    </source>
</evidence>
<evidence type="ECO:0000313" key="12">
    <source>
        <dbReference type="Proteomes" id="UP001296104"/>
    </source>
</evidence>
<comment type="catalytic activity">
    <reaction evidence="8">
        <text>L-seryl-[protein] + ATP = O-phospho-L-seryl-[protein] + ADP + H(+)</text>
        <dbReference type="Rhea" id="RHEA:17989"/>
        <dbReference type="Rhea" id="RHEA-COMP:9863"/>
        <dbReference type="Rhea" id="RHEA-COMP:11604"/>
        <dbReference type="ChEBI" id="CHEBI:15378"/>
        <dbReference type="ChEBI" id="CHEBI:29999"/>
        <dbReference type="ChEBI" id="CHEBI:30616"/>
        <dbReference type="ChEBI" id="CHEBI:83421"/>
        <dbReference type="ChEBI" id="CHEBI:456216"/>
        <dbReference type="EC" id="2.7.11.1"/>
    </reaction>
</comment>
<dbReference type="Gene3D" id="3.30.200.20">
    <property type="entry name" value="Phosphorylase Kinase, domain 1"/>
    <property type="match status" value="1"/>
</dbReference>
<accession>A0AAI9E8P8</accession>
<dbReference type="SUPFAM" id="SSF56112">
    <property type="entry name" value="Protein kinase-like (PK-like)"/>
    <property type="match status" value="1"/>
</dbReference>
<evidence type="ECO:0000256" key="9">
    <source>
        <dbReference type="SAM" id="MobiDB-lite"/>
    </source>
</evidence>
<feature type="region of interest" description="Disordered" evidence="9">
    <location>
        <begin position="328"/>
        <end position="349"/>
    </location>
</feature>
<dbReference type="PANTHER" id="PTHR43671:SF98">
    <property type="entry name" value="SERINE_THREONINE-PROTEIN KINASE NEK11"/>
    <property type="match status" value="1"/>
</dbReference>
<organism evidence="11 12">
    <name type="scientific">Lecanosticta acicola</name>
    <dbReference type="NCBI Taxonomy" id="111012"/>
    <lineage>
        <taxon>Eukaryota</taxon>
        <taxon>Fungi</taxon>
        <taxon>Dikarya</taxon>
        <taxon>Ascomycota</taxon>
        <taxon>Pezizomycotina</taxon>
        <taxon>Dothideomycetes</taxon>
        <taxon>Dothideomycetidae</taxon>
        <taxon>Mycosphaerellales</taxon>
        <taxon>Mycosphaerellaceae</taxon>
        <taxon>Lecanosticta</taxon>
    </lineage>
</organism>
<dbReference type="Gene3D" id="1.10.510.10">
    <property type="entry name" value="Transferase(Phosphotransferase) domain 1"/>
    <property type="match status" value="1"/>
</dbReference>
<dbReference type="InterPro" id="IPR050660">
    <property type="entry name" value="NEK_Ser/Thr_kinase"/>
</dbReference>
<evidence type="ECO:0000256" key="1">
    <source>
        <dbReference type="ARBA" id="ARBA00012513"/>
    </source>
</evidence>
<dbReference type="GO" id="GO:0005634">
    <property type="term" value="C:nucleus"/>
    <property type="evidence" value="ECO:0007669"/>
    <property type="project" value="TreeGrafter"/>
</dbReference>
<evidence type="ECO:0000256" key="6">
    <source>
        <dbReference type="ARBA" id="ARBA00022840"/>
    </source>
</evidence>
<dbReference type="GO" id="GO:0005524">
    <property type="term" value="F:ATP binding"/>
    <property type="evidence" value="ECO:0007669"/>
    <property type="project" value="UniProtKB-KW"/>
</dbReference>